<dbReference type="AlphaFoldDB" id="A0A7G5BX25"/>
<dbReference type="RefSeq" id="WP_182302865.1">
    <property type="nucleotide sequence ID" value="NZ_CP041969.1"/>
</dbReference>
<evidence type="ECO:0000256" key="7">
    <source>
        <dbReference type="RuleBase" id="RU363032"/>
    </source>
</evidence>
<evidence type="ECO:0000256" key="6">
    <source>
        <dbReference type="ARBA" id="ARBA00023136"/>
    </source>
</evidence>
<reference evidence="9 10" key="1">
    <citation type="submission" date="2019-07" db="EMBL/GenBank/DDBJ databases">
        <authorList>
            <person name="Kim J.K."/>
            <person name="Cheong H.-M."/>
            <person name="Choi Y."/>
            <person name="Hwang K.J."/>
            <person name="Lee S."/>
            <person name="Choi C."/>
        </authorList>
    </citation>
    <scope>NUCLEOTIDE SEQUENCE [LARGE SCALE GENOMIC DNA]</scope>
    <source>
        <strain evidence="9 10">KS 22</strain>
    </source>
</reference>
<feature type="transmembrane region" description="Helical" evidence="7">
    <location>
        <begin position="196"/>
        <end position="217"/>
    </location>
</feature>
<evidence type="ECO:0000256" key="2">
    <source>
        <dbReference type="ARBA" id="ARBA00022448"/>
    </source>
</evidence>
<evidence type="ECO:0000256" key="5">
    <source>
        <dbReference type="ARBA" id="ARBA00022989"/>
    </source>
</evidence>
<proteinExistence type="inferred from homology"/>
<dbReference type="Pfam" id="PF00528">
    <property type="entry name" value="BPD_transp_1"/>
    <property type="match status" value="1"/>
</dbReference>
<dbReference type="KEGG" id="cchl:FPL14_10110"/>
<dbReference type="EMBL" id="CP041969">
    <property type="protein sequence ID" value="QMV41509.1"/>
    <property type="molecule type" value="Genomic_DNA"/>
</dbReference>
<dbReference type="PANTHER" id="PTHR43744">
    <property type="entry name" value="ABC TRANSPORTER PERMEASE PROTEIN MG189-RELATED-RELATED"/>
    <property type="match status" value="1"/>
</dbReference>
<dbReference type="GO" id="GO:0005886">
    <property type="term" value="C:plasma membrane"/>
    <property type="evidence" value="ECO:0007669"/>
    <property type="project" value="UniProtKB-SubCell"/>
</dbReference>
<protein>
    <submittedName>
        <fullName evidence="9">Carbohydrate ABC transporter permease</fullName>
    </submittedName>
</protein>
<accession>A0A7G5BX25</accession>
<feature type="transmembrane region" description="Helical" evidence="7">
    <location>
        <begin position="155"/>
        <end position="176"/>
    </location>
</feature>
<feature type="transmembrane region" description="Helical" evidence="7">
    <location>
        <begin position="86"/>
        <end position="111"/>
    </location>
</feature>
<evidence type="ECO:0000313" key="9">
    <source>
        <dbReference type="EMBL" id="QMV41509.1"/>
    </source>
</evidence>
<feature type="transmembrane region" description="Helical" evidence="7">
    <location>
        <begin position="123"/>
        <end position="143"/>
    </location>
</feature>
<keyword evidence="3" id="KW-1003">Cell membrane</keyword>
<evidence type="ECO:0000256" key="1">
    <source>
        <dbReference type="ARBA" id="ARBA00004651"/>
    </source>
</evidence>
<dbReference type="Gene3D" id="1.10.3720.10">
    <property type="entry name" value="MetI-like"/>
    <property type="match status" value="1"/>
</dbReference>
<dbReference type="Proteomes" id="UP000515679">
    <property type="component" value="Chromosome"/>
</dbReference>
<comment type="subcellular location">
    <subcellularLocation>
        <location evidence="1 7">Cell membrane</location>
        <topology evidence="1 7">Multi-pass membrane protein</topology>
    </subcellularLocation>
</comment>
<evidence type="ECO:0000256" key="3">
    <source>
        <dbReference type="ARBA" id="ARBA00022475"/>
    </source>
</evidence>
<evidence type="ECO:0000313" key="10">
    <source>
        <dbReference type="Proteomes" id="UP000515679"/>
    </source>
</evidence>
<organism evidence="9 10">
    <name type="scientific">Cohnella cholangitidis</name>
    <dbReference type="NCBI Taxonomy" id="2598458"/>
    <lineage>
        <taxon>Bacteria</taxon>
        <taxon>Bacillati</taxon>
        <taxon>Bacillota</taxon>
        <taxon>Bacilli</taxon>
        <taxon>Bacillales</taxon>
        <taxon>Paenibacillaceae</taxon>
        <taxon>Cohnella</taxon>
    </lineage>
</organism>
<gene>
    <name evidence="9" type="ORF">FPL14_10110</name>
</gene>
<dbReference type="InterPro" id="IPR000515">
    <property type="entry name" value="MetI-like"/>
</dbReference>
<comment type="similarity">
    <text evidence="7">Belongs to the binding-protein-dependent transport system permease family.</text>
</comment>
<evidence type="ECO:0000259" key="8">
    <source>
        <dbReference type="PROSITE" id="PS50928"/>
    </source>
</evidence>
<dbReference type="SUPFAM" id="SSF161098">
    <property type="entry name" value="MetI-like"/>
    <property type="match status" value="1"/>
</dbReference>
<keyword evidence="10" id="KW-1185">Reference proteome</keyword>
<keyword evidence="6 7" id="KW-0472">Membrane</keyword>
<dbReference type="InterPro" id="IPR035906">
    <property type="entry name" value="MetI-like_sf"/>
</dbReference>
<feature type="domain" description="ABC transmembrane type-1" evidence="8">
    <location>
        <begin position="88"/>
        <end position="293"/>
    </location>
</feature>
<keyword evidence="5 7" id="KW-1133">Transmembrane helix</keyword>
<keyword evidence="2 7" id="KW-0813">Transport</keyword>
<dbReference type="GO" id="GO:0055085">
    <property type="term" value="P:transmembrane transport"/>
    <property type="evidence" value="ECO:0007669"/>
    <property type="project" value="InterPro"/>
</dbReference>
<sequence length="313" mass="35043">MAVIAGQKTASSGTSPKNRLTRAVSLGFHAVFIAYSLLCIIPILLIVSVSLSDEKSVVNNGYRFIPEKFNLAAYEFLWRDIGQIAYSYKISILVTLIGTLLSVIIIALYAYPISRSHFPHAKFFTFFVFFTMLFSGGLVPWYLVYVQMLDLKDTLASLIIPLLMSAFWVLVVRTFFKESVPPEVLESAKIDGAGELRIFFKMVIPLSLPVLATVGLFQTLTYWNDWFHSLVFITDNHNISVQYLMYKMLANIQYLSNNPTAAAEIARAGGMFNFPSETVRMALVIVGVGPIIFAYPFFQKYFIKGLTVGAVKG</sequence>
<dbReference type="PANTHER" id="PTHR43744:SF9">
    <property type="entry name" value="POLYGALACTURONAN_RHAMNOGALACTURONAN TRANSPORT SYSTEM PERMEASE PROTEIN YTCP"/>
    <property type="match status" value="1"/>
</dbReference>
<keyword evidence="4 7" id="KW-0812">Transmembrane</keyword>
<feature type="transmembrane region" description="Helical" evidence="7">
    <location>
        <begin position="279"/>
        <end position="298"/>
    </location>
</feature>
<dbReference type="CDD" id="cd06261">
    <property type="entry name" value="TM_PBP2"/>
    <property type="match status" value="1"/>
</dbReference>
<feature type="transmembrane region" description="Helical" evidence="7">
    <location>
        <begin position="26"/>
        <end position="51"/>
    </location>
</feature>
<name>A0A7G5BX25_9BACL</name>
<evidence type="ECO:0000256" key="4">
    <source>
        <dbReference type="ARBA" id="ARBA00022692"/>
    </source>
</evidence>
<dbReference type="PROSITE" id="PS50928">
    <property type="entry name" value="ABC_TM1"/>
    <property type="match status" value="1"/>
</dbReference>